<proteinExistence type="predicted"/>
<name>A0ABP0YCZ2_9ROSI</name>
<evidence type="ECO:0000313" key="1">
    <source>
        <dbReference type="EMBL" id="CAK9318256.1"/>
    </source>
</evidence>
<gene>
    <name evidence="1" type="ORF">CITCOLO1_LOCUS10220</name>
</gene>
<sequence>MPTYRQNFSSVTNFIAISSSCSSYLGIQRRAPPSVAGTTVDLFSSVVVEIATFSFMSQRPYKRGGPFMKVLAWTKSTGAPANGNSRLKRQVAAAAVTGGAAEEEGGSWATCGGGCWFHI</sequence>
<dbReference type="Proteomes" id="UP001642487">
    <property type="component" value="Chromosome 3"/>
</dbReference>
<dbReference type="EMBL" id="OZ021737">
    <property type="protein sequence ID" value="CAK9318256.1"/>
    <property type="molecule type" value="Genomic_DNA"/>
</dbReference>
<protein>
    <submittedName>
        <fullName evidence="1">Uncharacterized protein</fullName>
    </submittedName>
</protein>
<evidence type="ECO:0000313" key="2">
    <source>
        <dbReference type="Proteomes" id="UP001642487"/>
    </source>
</evidence>
<organism evidence="1 2">
    <name type="scientific">Citrullus colocynthis</name>
    <name type="common">colocynth</name>
    <dbReference type="NCBI Taxonomy" id="252529"/>
    <lineage>
        <taxon>Eukaryota</taxon>
        <taxon>Viridiplantae</taxon>
        <taxon>Streptophyta</taxon>
        <taxon>Embryophyta</taxon>
        <taxon>Tracheophyta</taxon>
        <taxon>Spermatophyta</taxon>
        <taxon>Magnoliopsida</taxon>
        <taxon>eudicotyledons</taxon>
        <taxon>Gunneridae</taxon>
        <taxon>Pentapetalae</taxon>
        <taxon>rosids</taxon>
        <taxon>fabids</taxon>
        <taxon>Cucurbitales</taxon>
        <taxon>Cucurbitaceae</taxon>
        <taxon>Benincaseae</taxon>
        <taxon>Citrullus</taxon>
    </lineage>
</organism>
<dbReference type="PROSITE" id="PS51257">
    <property type="entry name" value="PROKAR_LIPOPROTEIN"/>
    <property type="match status" value="1"/>
</dbReference>
<reference evidence="1 2" key="1">
    <citation type="submission" date="2024-03" db="EMBL/GenBank/DDBJ databases">
        <authorList>
            <person name="Gkanogiannis A."/>
            <person name="Becerra Lopez-Lavalle L."/>
        </authorList>
    </citation>
    <scope>NUCLEOTIDE SEQUENCE [LARGE SCALE GENOMIC DNA]</scope>
</reference>
<accession>A0ABP0YCZ2</accession>
<keyword evidence="2" id="KW-1185">Reference proteome</keyword>